<proteinExistence type="predicted"/>
<accession>A0ACA9PJF5</accession>
<reference evidence="1" key="1">
    <citation type="submission" date="2021-06" db="EMBL/GenBank/DDBJ databases">
        <authorList>
            <person name="Kallberg Y."/>
            <person name="Tangrot J."/>
            <person name="Rosling A."/>
        </authorList>
    </citation>
    <scope>NUCLEOTIDE SEQUENCE</scope>
    <source>
        <strain evidence="1">AU212A</strain>
    </source>
</reference>
<keyword evidence="2" id="KW-1185">Reference proteome</keyword>
<feature type="non-terminal residue" evidence="1">
    <location>
        <position position="1"/>
    </location>
</feature>
<feature type="non-terminal residue" evidence="1">
    <location>
        <position position="127"/>
    </location>
</feature>
<evidence type="ECO:0000313" key="1">
    <source>
        <dbReference type="EMBL" id="CAG8709535.1"/>
    </source>
</evidence>
<dbReference type="Proteomes" id="UP000789860">
    <property type="component" value="Unassembled WGS sequence"/>
</dbReference>
<dbReference type="EMBL" id="CAJVPM010042614">
    <property type="protein sequence ID" value="CAG8709535.1"/>
    <property type="molecule type" value="Genomic_DNA"/>
</dbReference>
<sequence length="127" mass="14393">RKKDFKEVLDRVKKDLQEIANSNYDFDTTRKKKHKKSSITGSSTLVQAGTVRMDYFDEEPEKRSANQYSEQQILASGNANQNIGTINSHCTTLGKRQNDNSEGAPKGKRQDTGDRETINEPVETTRK</sequence>
<protein>
    <submittedName>
        <fullName evidence="1">1634_t:CDS:1</fullName>
    </submittedName>
</protein>
<comment type="caution">
    <text evidence="1">The sequence shown here is derived from an EMBL/GenBank/DDBJ whole genome shotgun (WGS) entry which is preliminary data.</text>
</comment>
<evidence type="ECO:0000313" key="2">
    <source>
        <dbReference type="Proteomes" id="UP000789860"/>
    </source>
</evidence>
<gene>
    <name evidence="1" type="ORF">SCALOS_LOCUS10811</name>
</gene>
<name>A0ACA9PJF5_9GLOM</name>
<organism evidence="1 2">
    <name type="scientific">Scutellospora calospora</name>
    <dbReference type="NCBI Taxonomy" id="85575"/>
    <lineage>
        <taxon>Eukaryota</taxon>
        <taxon>Fungi</taxon>
        <taxon>Fungi incertae sedis</taxon>
        <taxon>Mucoromycota</taxon>
        <taxon>Glomeromycotina</taxon>
        <taxon>Glomeromycetes</taxon>
        <taxon>Diversisporales</taxon>
        <taxon>Gigasporaceae</taxon>
        <taxon>Scutellospora</taxon>
    </lineage>
</organism>